<evidence type="ECO:0000256" key="11">
    <source>
        <dbReference type="ARBA" id="ARBA00022990"/>
    </source>
</evidence>
<evidence type="ECO:0000256" key="7">
    <source>
        <dbReference type="ARBA" id="ARBA00022490"/>
    </source>
</evidence>
<evidence type="ECO:0000256" key="8">
    <source>
        <dbReference type="ARBA" id="ARBA00022553"/>
    </source>
</evidence>
<dbReference type="EC" id="2.3.2.27" evidence="6"/>
<comment type="function">
    <text evidence="13">Ubiquitin-protein ligase that probably functions as an E3 ligase in conjunction with specific E1 and E2 ligases. May also function as an E4 ligase mediating the assembly of polyubiquitin chains on substrates ubiquitinated by another E3 ubiquitin ligase. May regulate myosin assembly in striated muscles together with STUB1 and VCP/p97 by targeting myosin chaperone UNC45B for proteasomal degradation.</text>
</comment>
<dbReference type="GO" id="GO:0005737">
    <property type="term" value="C:cytoplasm"/>
    <property type="evidence" value="ECO:0007669"/>
    <property type="project" value="UniProtKB-SubCell"/>
</dbReference>
<evidence type="ECO:0000256" key="4">
    <source>
        <dbReference type="ARBA" id="ARBA00004906"/>
    </source>
</evidence>
<keyword evidence="12" id="KW-0539">Nucleus</keyword>
<comment type="similarity">
    <text evidence="5">Belongs to the ubiquitin conjugation factor E4 family.</text>
</comment>
<keyword evidence="17" id="KW-0175">Coiled coil</keyword>
<protein>
    <recommendedName>
        <fullName evidence="14">Ubiquitin conjugation factor E4 B</fullName>
        <ecNumber evidence="6">2.3.2.27</ecNumber>
    </recommendedName>
    <alternativeName>
        <fullName evidence="16">RING-type E3 ubiquitin transferase E4 B</fullName>
    </alternativeName>
    <alternativeName>
        <fullName evidence="15">Ubiquitin fusion degradation protein 2</fullName>
    </alternativeName>
</protein>
<dbReference type="InterPro" id="IPR045132">
    <property type="entry name" value="UBE4"/>
</dbReference>
<keyword evidence="7" id="KW-0963">Cytoplasm</keyword>
<dbReference type="GO" id="GO:0005634">
    <property type="term" value="C:nucleus"/>
    <property type="evidence" value="ECO:0007669"/>
    <property type="project" value="UniProtKB-SubCell"/>
</dbReference>
<sequence>MMPDLFELGIDGTLQLARCLSASALDPTSSITFGLSGPSTSFYSCLCDELLSQDPGSFESVIADTVSHFTKSLSKCDTVLDGGGGSIEGGIDGGGMVIVSGLKELCSHKKAAACLTRVPSFLLPAEGSEKSKERVTPPVPTLPPGASAQQQRFFRMVQAMSAGRSGYLRRSGPALEKDTLLGLVLRIGLPMENPAVSSSFQNAASRTMKDVKQGIEGMRRQLRIYQDKCNELVRALVTAGADARGQVMNWIIDALLVNIGADAMRPDRSKVSNAQTLLNLAVVLLKLCEPFISDEKKSALINPGFASFAEGHGGVFITMGDNAVPRLAENPVMPSEPYKPKNSFIPQCFFFTARALHLSVVSGSSYHMGILRQVNNTAWQLRQRNENAQSDPNFNHILSMQYANEVSLLAPEMIADTLRFLNLTARFLVRIDDSQLALMPEHFVDDICDLTTFISRVEPKTMQGLDLGNIFKMVVKLLSPKYAHTVRNYNLRAKLGDVLYEVYLPPNVDGSSSVPRSVSCDPLTGGQPYLLSDASAQETLAPSLLLLYGEVEHTGYYEKMSHRAHIAALLKYLWESTEHRNAFRRITQNKESFIKFANGIMNETNSLIASVMEKLPEIRRVQVQMANPQQWAALPEEQRETITSRHEENERDVERALPLCNKTLQMLGYLNTDDDIRNLFLLEEMCSRLVNMLLHVLTKLVGSKGLELKVDNPENYNFRPKEMLRDLCAIFASFSSAHEFQVECAKSGYYNTDLMTKSVKTCRKLNLLTGESMELFESLAEKVKTASKHVGDDDALVADAPDEFLDPLMCTFMKDPVLLPTSGTVIDRSTIMQHLLNDPVDPFNRKPLTVDMIIPATELKEKMENWLEEKRSAMSTQGV</sequence>
<dbReference type="InterPro" id="IPR003613">
    <property type="entry name" value="Ubox_domain"/>
</dbReference>
<dbReference type="AlphaFoldDB" id="A0A7S4QYQ6"/>
<dbReference type="Gene3D" id="3.30.40.10">
    <property type="entry name" value="Zinc/RING finger domain, C3HC4 (zinc finger)"/>
    <property type="match status" value="1"/>
</dbReference>
<keyword evidence="8" id="KW-0597">Phosphoprotein</keyword>
<dbReference type="GO" id="GO:0036503">
    <property type="term" value="P:ERAD pathway"/>
    <property type="evidence" value="ECO:0007669"/>
    <property type="project" value="InterPro"/>
</dbReference>
<reference evidence="20" key="1">
    <citation type="submission" date="2021-01" db="EMBL/GenBank/DDBJ databases">
        <authorList>
            <person name="Corre E."/>
            <person name="Pelletier E."/>
            <person name="Niang G."/>
            <person name="Scheremetjew M."/>
            <person name="Finn R."/>
            <person name="Kale V."/>
            <person name="Holt S."/>
            <person name="Cochrane G."/>
            <person name="Meng A."/>
            <person name="Brown T."/>
            <person name="Cohen L."/>
        </authorList>
    </citation>
    <scope>NUCLEOTIDE SEQUENCE</scope>
    <source>
        <strain evidence="20">GSO104</strain>
    </source>
</reference>
<dbReference type="SMART" id="SM00504">
    <property type="entry name" value="Ubox"/>
    <property type="match status" value="1"/>
</dbReference>
<dbReference type="InterPro" id="IPR013083">
    <property type="entry name" value="Znf_RING/FYVE/PHD"/>
</dbReference>
<name>A0A7S4QYQ6_9STRA</name>
<dbReference type="InterPro" id="IPR019474">
    <property type="entry name" value="Ub_conjug_fac_E4_core"/>
</dbReference>
<keyword evidence="9" id="KW-0808">Transferase</keyword>
<evidence type="ECO:0000256" key="5">
    <source>
        <dbReference type="ARBA" id="ARBA00007434"/>
    </source>
</evidence>
<evidence type="ECO:0000256" key="18">
    <source>
        <dbReference type="SAM" id="MobiDB-lite"/>
    </source>
</evidence>
<comment type="subcellular location">
    <subcellularLocation>
        <location evidence="3">Cytoplasm</location>
    </subcellularLocation>
    <subcellularLocation>
        <location evidence="2">Nucleus</location>
    </subcellularLocation>
</comment>
<evidence type="ECO:0000256" key="3">
    <source>
        <dbReference type="ARBA" id="ARBA00004496"/>
    </source>
</evidence>
<dbReference type="PANTHER" id="PTHR13931:SF2">
    <property type="entry name" value="UBIQUITIN CONJUGATION FACTOR E4 B"/>
    <property type="match status" value="1"/>
</dbReference>
<comment type="pathway">
    <text evidence="4">Protein modification; protein ubiquitination.</text>
</comment>
<dbReference type="UniPathway" id="UPA00143"/>
<dbReference type="GO" id="GO:0034450">
    <property type="term" value="F:ubiquitin-ubiquitin ligase activity"/>
    <property type="evidence" value="ECO:0007669"/>
    <property type="project" value="InterPro"/>
</dbReference>
<gene>
    <name evidence="20" type="ORF">DBRI00130_LOCUS10064</name>
</gene>
<dbReference type="EMBL" id="HBNS01012465">
    <property type="protein sequence ID" value="CAE4598019.1"/>
    <property type="molecule type" value="Transcribed_RNA"/>
</dbReference>
<dbReference type="Pfam" id="PF04564">
    <property type="entry name" value="U-box"/>
    <property type="match status" value="1"/>
</dbReference>
<feature type="region of interest" description="Disordered" evidence="18">
    <location>
        <begin position="127"/>
        <end position="147"/>
    </location>
</feature>
<dbReference type="GO" id="GO:0000209">
    <property type="term" value="P:protein polyubiquitination"/>
    <property type="evidence" value="ECO:0007669"/>
    <property type="project" value="TreeGrafter"/>
</dbReference>
<evidence type="ECO:0000256" key="14">
    <source>
        <dbReference type="ARBA" id="ARBA00072779"/>
    </source>
</evidence>
<evidence type="ECO:0000259" key="19">
    <source>
        <dbReference type="PROSITE" id="PS51698"/>
    </source>
</evidence>
<organism evidence="20">
    <name type="scientific">Ditylum brightwellii</name>
    <dbReference type="NCBI Taxonomy" id="49249"/>
    <lineage>
        <taxon>Eukaryota</taxon>
        <taxon>Sar</taxon>
        <taxon>Stramenopiles</taxon>
        <taxon>Ochrophyta</taxon>
        <taxon>Bacillariophyta</taxon>
        <taxon>Mediophyceae</taxon>
        <taxon>Lithodesmiophycidae</taxon>
        <taxon>Lithodesmiales</taxon>
        <taxon>Lithodesmiaceae</taxon>
        <taxon>Ditylum</taxon>
    </lineage>
</organism>
<evidence type="ECO:0000256" key="2">
    <source>
        <dbReference type="ARBA" id="ARBA00004123"/>
    </source>
</evidence>
<dbReference type="PROSITE" id="PS51698">
    <property type="entry name" value="U_BOX"/>
    <property type="match status" value="1"/>
</dbReference>
<comment type="catalytic activity">
    <reaction evidence="1">
        <text>S-ubiquitinyl-[E2 ubiquitin-conjugating enzyme]-L-cysteine + [acceptor protein]-L-lysine = [E2 ubiquitin-conjugating enzyme]-L-cysteine + N(6)-ubiquitinyl-[acceptor protein]-L-lysine.</text>
        <dbReference type="EC" id="2.3.2.27"/>
    </reaction>
</comment>
<keyword evidence="11" id="KW-0007">Acetylation</keyword>
<dbReference type="Pfam" id="PF10408">
    <property type="entry name" value="Ufd2P_core"/>
    <property type="match status" value="1"/>
</dbReference>
<dbReference type="PANTHER" id="PTHR13931">
    <property type="entry name" value="UBIQUITINATION FACTOR E4"/>
    <property type="match status" value="1"/>
</dbReference>
<evidence type="ECO:0000313" key="20">
    <source>
        <dbReference type="EMBL" id="CAE4598019.1"/>
    </source>
</evidence>
<evidence type="ECO:0000256" key="6">
    <source>
        <dbReference type="ARBA" id="ARBA00012483"/>
    </source>
</evidence>
<evidence type="ECO:0000256" key="17">
    <source>
        <dbReference type="SAM" id="Coils"/>
    </source>
</evidence>
<evidence type="ECO:0000256" key="10">
    <source>
        <dbReference type="ARBA" id="ARBA00022786"/>
    </source>
</evidence>
<dbReference type="FunFam" id="3.30.40.10:FF:000060">
    <property type="entry name" value="ubiquitin conjugation factor E4 B"/>
    <property type="match status" value="1"/>
</dbReference>
<keyword evidence="10" id="KW-0833">Ubl conjugation pathway</keyword>
<evidence type="ECO:0000256" key="12">
    <source>
        <dbReference type="ARBA" id="ARBA00023242"/>
    </source>
</evidence>
<dbReference type="GO" id="GO:0000151">
    <property type="term" value="C:ubiquitin ligase complex"/>
    <property type="evidence" value="ECO:0007669"/>
    <property type="project" value="InterPro"/>
</dbReference>
<feature type="domain" description="U-box" evidence="19">
    <location>
        <begin position="799"/>
        <end position="873"/>
    </location>
</feature>
<proteinExistence type="inferred from homology"/>
<dbReference type="CDD" id="cd16658">
    <property type="entry name" value="RING-Ubox_UBE4B"/>
    <property type="match status" value="1"/>
</dbReference>
<evidence type="ECO:0000256" key="15">
    <source>
        <dbReference type="ARBA" id="ARBA00081821"/>
    </source>
</evidence>
<dbReference type="GO" id="GO:0006511">
    <property type="term" value="P:ubiquitin-dependent protein catabolic process"/>
    <property type="evidence" value="ECO:0007669"/>
    <property type="project" value="InterPro"/>
</dbReference>
<evidence type="ECO:0000256" key="13">
    <source>
        <dbReference type="ARBA" id="ARBA00056267"/>
    </source>
</evidence>
<feature type="coiled-coil region" evidence="17">
    <location>
        <begin position="208"/>
        <end position="235"/>
    </location>
</feature>
<evidence type="ECO:0000256" key="1">
    <source>
        <dbReference type="ARBA" id="ARBA00000900"/>
    </source>
</evidence>
<evidence type="ECO:0000256" key="9">
    <source>
        <dbReference type="ARBA" id="ARBA00022679"/>
    </source>
</evidence>
<dbReference type="SUPFAM" id="SSF57850">
    <property type="entry name" value="RING/U-box"/>
    <property type="match status" value="1"/>
</dbReference>
<accession>A0A7S4QYQ6</accession>
<evidence type="ECO:0000256" key="16">
    <source>
        <dbReference type="ARBA" id="ARBA00083610"/>
    </source>
</evidence>